<evidence type="ECO:0000313" key="4">
    <source>
        <dbReference type="WBParaSite" id="jg15065"/>
    </source>
</evidence>
<feature type="compositionally biased region" description="Low complexity" evidence="2">
    <location>
        <begin position="29"/>
        <end position="46"/>
    </location>
</feature>
<keyword evidence="1" id="KW-0175">Coiled coil</keyword>
<accession>A0A915D356</accession>
<feature type="coiled-coil region" evidence="1">
    <location>
        <begin position="180"/>
        <end position="214"/>
    </location>
</feature>
<name>A0A915D356_9BILA</name>
<reference evidence="4" key="1">
    <citation type="submission" date="2022-11" db="UniProtKB">
        <authorList>
            <consortium name="WormBaseParasite"/>
        </authorList>
    </citation>
    <scope>IDENTIFICATION</scope>
</reference>
<evidence type="ECO:0000313" key="3">
    <source>
        <dbReference type="Proteomes" id="UP000887574"/>
    </source>
</evidence>
<protein>
    <submittedName>
        <fullName evidence="4">Uncharacterized protein</fullName>
    </submittedName>
</protein>
<feature type="compositionally biased region" description="Basic and acidic residues" evidence="2">
    <location>
        <begin position="126"/>
        <end position="140"/>
    </location>
</feature>
<proteinExistence type="predicted"/>
<feature type="compositionally biased region" description="Basic and acidic residues" evidence="2">
    <location>
        <begin position="71"/>
        <end position="88"/>
    </location>
</feature>
<dbReference type="WBParaSite" id="jg15065">
    <property type="protein sequence ID" value="jg15065"/>
    <property type="gene ID" value="jg15065"/>
</dbReference>
<feature type="compositionally biased region" description="Low complexity" evidence="2">
    <location>
        <begin position="152"/>
        <end position="163"/>
    </location>
</feature>
<sequence length="219" mass="23846">MPVNPAAAEALAKPKIQVAKKANILSQLPNTQEQAPATQQPQQQPVSRPPPTKAAQQPQRAVVDDDMGIVRVDRGARQERAPARREPSPPEAPNPMIPKLQVSLKSRADRDGDGGAKTAGQQRAAAELERIKREQTRTVDSDDTPSYVPPTSRGSSRRQSNSSATCGSVMGGEQESAGDLASLFNDVQKMKQVLRQHERRIRLLEDELADKNMESAYGL</sequence>
<keyword evidence="3" id="KW-1185">Reference proteome</keyword>
<feature type="region of interest" description="Disordered" evidence="2">
    <location>
        <begin position="23"/>
        <end position="174"/>
    </location>
</feature>
<organism evidence="3 4">
    <name type="scientific">Ditylenchus dipsaci</name>
    <dbReference type="NCBI Taxonomy" id="166011"/>
    <lineage>
        <taxon>Eukaryota</taxon>
        <taxon>Metazoa</taxon>
        <taxon>Ecdysozoa</taxon>
        <taxon>Nematoda</taxon>
        <taxon>Chromadorea</taxon>
        <taxon>Rhabditida</taxon>
        <taxon>Tylenchina</taxon>
        <taxon>Tylenchomorpha</taxon>
        <taxon>Sphaerularioidea</taxon>
        <taxon>Anguinidae</taxon>
        <taxon>Anguininae</taxon>
        <taxon>Ditylenchus</taxon>
    </lineage>
</organism>
<dbReference type="Proteomes" id="UP000887574">
    <property type="component" value="Unplaced"/>
</dbReference>
<dbReference type="AlphaFoldDB" id="A0A915D356"/>
<evidence type="ECO:0000256" key="2">
    <source>
        <dbReference type="SAM" id="MobiDB-lite"/>
    </source>
</evidence>
<evidence type="ECO:0000256" key="1">
    <source>
        <dbReference type="SAM" id="Coils"/>
    </source>
</evidence>